<evidence type="ECO:0000256" key="1">
    <source>
        <dbReference type="ARBA" id="ARBA00023002"/>
    </source>
</evidence>
<dbReference type="InterPro" id="IPR002869">
    <property type="entry name" value="Pyrv_flavodox_OxRed_cen"/>
</dbReference>
<proteinExistence type="evidence at protein level"/>
<protein>
    <submittedName>
        <fullName>Pyruvate: ferredoxin oxidoreductase gamma chain</fullName>
    </submittedName>
</protein>
<keyword evidence="1" id="KW-0560">Oxidoreductase</keyword>
<dbReference type="AlphaFoldDB" id="Q9UWI5"/>
<dbReference type="Gene3D" id="3.40.920.10">
    <property type="entry name" value="Pyruvate-ferredoxin oxidoreductase, PFOR, domain III"/>
    <property type="match status" value="1"/>
</dbReference>
<accession>Q9UWI5</accession>
<keyword id="KW-0903">Direct protein sequencing</keyword>
<organism>
    <name type="scientific">Archaeoglobus fulgidus</name>
    <dbReference type="NCBI Taxonomy" id="2234"/>
    <lineage>
        <taxon>Archaea</taxon>
        <taxon>Methanobacteriati</taxon>
        <taxon>Methanobacteriota</taxon>
        <taxon>Archaeoglobi</taxon>
        <taxon>Archaeoglobales</taxon>
        <taxon>Archaeoglobaceae</taxon>
        <taxon>Archaeoglobus</taxon>
    </lineage>
</organism>
<dbReference type="SUPFAM" id="SSF53323">
    <property type="entry name" value="Pyruvate-ferredoxin oxidoreductase, PFOR, domain III"/>
    <property type="match status" value="1"/>
</dbReference>
<reference key="1">
    <citation type="journal article" date="1995" name="Arch. Microbiol.">
        <title>Pyruvate: ferredoxin oxidoreductase from the sulfate-reducing Archaeoglobus fulgidus: molecular composition, catalytic properties, and sequence alignments.</title>
        <authorList>
            <person name="Kunow J."/>
            <person name="Linder D."/>
            <person name="Thauer R.K."/>
        </authorList>
    </citation>
    <scope>PROTEIN SEQUENCE</scope>
</reference>
<dbReference type="GO" id="GO:0016491">
    <property type="term" value="F:oxidoreductase activity"/>
    <property type="evidence" value="ECO:0007669"/>
    <property type="project" value="UniProtKB-KW"/>
</dbReference>
<name>Q9UWI5_ARCFL</name>
<sequence length="28" mass="2885">MLIEVRFHGRGGQGAVTAADLLAVAGFK</sequence>